<evidence type="ECO:0000313" key="3">
    <source>
        <dbReference type="Proteomes" id="UP000191931"/>
    </source>
</evidence>
<dbReference type="AlphaFoldDB" id="L0R5H4"/>
<dbReference type="PANTHER" id="PTHR11228:SF7">
    <property type="entry name" value="PQQA PEPTIDE CYCLASE"/>
    <property type="match status" value="1"/>
</dbReference>
<dbReference type="EMBL" id="FWEV01000325">
    <property type="protein sequence ID" value="SLM32823.1"/>
    <property type="molecule type" value="Genomic_DNA"/>
</dbReference>
<reference evidence="2 3" key="3">
    <citation type="submission" date="2017-03" db="EMBL/GenBank/DDBJ databases">
        <authorList>
            <person name="Afonso C.L."/>
            <person name="Miller P.J."/>
            <person name="Scott M.A."/>
            <person name="Spackman E."/>
            <person name="Goraichik I."/>
            <person name="Dimitrov K.M."/>
            <person name="Suarez D.L."/>
            <person name="Swayne D.E."/>
        </authorList>
    </citation>
    <scope>NUCLEOTIDE SEQUENCE [LARGE SCALE GENOMIC DNA]</scope>
    <source>
        <strain evidence="2">PRJEB14757</strain>
    </source>
</reference>
<dbReference type="OrthoDB" id="9782387at2"/>
<dbReference type="Gene3D" id="3.20.20.70">
    <property type="entry name" value="Aldolase class I"/>
    <property type="match status" value="1"/>
</dbReference>
<dbReference type="InterPro" id="IPR058240">
    <property type="entry name" value="rSAM_sf"/>
</dbReference>
<keyword evidence="3" id="KW-1185">Reference proteome</keyword>
<evidence type="ECO:0000313" key="2">
    <source>
        <dbReference type="EMBL" id="SLM32823.1"/>
    </source>
</evidence>
<dbReference type="Proteomes" id="UP000191931">
    <property type="component" value="Unassembled WGS sequence"/>
</dbReference>
<dbReference type="EMBL" id="HF547348">
    <property type="protein sequence ID" value="CCO06772.1"/>
    <property type="molecule type" value="Genomic_DNA"/>
</dbReference>
<dbReference type="InterPro" id="IPR050377">
    <property type="entry name" value="Radical_SAM_PqqE_MftC-like"/>
</dbReference>
<organism evidence="1">
    <name type="scientific">Desulfamplus magnetovallimortis</name>
    <dbReference type="NCBI Taxonomy" id="1246637"/>
    <lineage>
        <taxon>Bacteria</taxon>
        <taxon>Pseudomonadati</taxon>
        <taxon>Thermodesulfobacteriota</taxon>
        <taxon>Desulfobacteria</taxon>
        <taxon>Desulfobacterales</taxon>
        <taxon>Desulfobacteraceae</taxon>
        <taxon>Desulfamplus</taxon>
    </lineage>
</organism>
<dbReference type="RefSeq" id="WP_080798463.1">
    <property type="nucleotide sequence ID" value="NZ_LT828540.1"/>
</dbReference>
<dbReference type="STRING" id="1246637.MTBBW1_80166"/>
<dbReference type="InterPro" id="IPR016776">
    <property type="entry name" value="ApeP-like_dehydratase"/>
</dbReference>
<dbReference type="SUPFAM" id="SSF54637">
    <property type="entry name" value="Thioesterase/thiol ester dehydrase-isomerase"/>
    <property type="match status" value="1"/>
</dbReference>
<dbReference type="InterPro" id="IPR029069">
    <property type="entry name" value="HotDog_dom_sf"/>
</dbReference>
<dbReference type="Pfam" id="PF22817">
    <property type="entry name" value="ApeP-like"/>
    <property type="match status" value="1"/>
</dbReference>
<gene>
    <name evidence="1" type="ORF">DEMABW1_80166</name>
    <name evidence="2" type="ORF">MTBBW1_80166</name>
</gene>
<reference evidence="1" key="1">
    <citation type="submission" date="2012-10" db="EMBL/GenBank/DDBJ databases">
        <authorList>
            <person name="Lefevre C."/>
        </authorList>
    </citation>
    <scope>NUCLEOTIDE SEQUENCE</scope>
    <source>
        <strain evidence="1">BW-1</strain>
    </source>
</reference>
<reference evidence="1" key="2">
    <citation type="submission" date="2012-12" db="EMBL/GenBank/DDBJ databases">
        <title>Region harboring genes involved in magnetosome formation of Candidatus Desulfamplus magnetosmortis.</title>
        <authorList>
            <person name="Lefevre C.T."/>
            <person name="Bazylinski D.A."/>
        </authorList>
    </citation>
    <scope>NUCLEOTIDE SEQUENCE</scope>
    <source>
        <strain evidence="1">BW-1</strain>
    </source>
</reference>
<dbReference type="SUPFAM" id="SSF102114">
    <property type="entry name" value="Radical SAM enzymes"/>
    <property type="match status" value="2"/>
</dbReference>
<accession>L0R5H4</accession>
<proteinExistence type="predicted"/>
<evidence type="ECO:0000313" key="1">
    <source>
        <dbReference type="EMBL" id="CCO06772.1"/>
    </source>
</evidence>
<protein>
    <submittedName>
        <fullName evidence="1">Uncharacterized protein</fullName>
    </submittedName>
</protein>
<dbReference type="InterPro" id="IPR013785">
    <property type="entry name" value="Aldolase_TIM"/>
</dbReference>
<dbReference type="Gene3D" id="3.10.129.10">
    <property type="entry name" value="Hotdog Thioesterase"/>
    <property type="match status" value="1"/>
</dbReference>
<sequence>MGGNMNMTVKTIAVKLPRVLFESTDCSLAEAGKPGLPDDCKLYCAEDDKLDLKEILGIVDQASRLGVEEIIITDENFSVHPWFFDILAHIRINGLRAGFCTFGMGITREVAQRLFTDGVNVILMHQDLFPKKTTGSGDNCFCVDKEILKDQDAYRENNTSSSGKPSGEPCSVVGKGFYNICDIVNIFMSAGYPDDNAKLFLESIISREHLTGIPGFWRWARDNKLVPLMTLPVPGLFVGADSDKKHCRLPEPDDVRALFEELSGIDAVKYKINWKPLPPIPGPEIPSYLRCCTVTDTGDIYPRKRLPISLGNIRQKPLGVILKESEVLMNLAGENGKIKIKGPCRRCDDADQCCGSRALAYALTGDYMGSDPFCWKNQDKIDQIVHLPASVDAFIPQKRPIQVITKLIAVKERYAEIESVIPHDTIFLKKDGTLEEVILFEMMAQAAAAMNGFEGFDTGESPHQGVLLGGKNIQILDKIYPEVPMTIQVTKKAKLGGFGVMHGIVLCGDRPVAEGNFKVFREDEIV</sequence>
<dbReference type="PANTHER" id="PTHR11228">
    <property type="entry name" value="RADICAL SAM DOMAIN PROTEIN"/>
    <property type="match status" value="1"/>
</dbReference>
<name>L0R5H4_9BACT</name>